<keyword evidence="2" id="KW-1185">Reference proteome</keyword>
<reference evidence="1" key="1">
    <citation type="submission" date="2020-12" db="EMBL/GenBank/DDBJ databases">
        <title>Sanguibacter suaedae sp. nov., isolated from Suaeda aralocaspica.</title>
        <authorList>
            <person name="Ma Q."/>
        </authorList>
    </citation>
    <scope>NUCLEOTIDE SEQUENCE</scope>
    <source>
        <strain evidence="1">YZGR15</strain>
    </source>
</reference>
<evidence type="ECO:0000313" key="1">
    <source>
        <dbReference type="EMBL" id="MBI9115928.1"/>
    </source>
</evidence>
<dbReference type="Proteomes" id="UP000602087">
    <property type="component" value="Unassembled WGS sequence"/>
</dbReference>
<accession>A0A934IDD6</accession>
<proteinExistence type="predicted"/>
<dbReference type="RefSeq" id="WP_230402286.1">
    <property type="nucleotide sequence ID" value="NZ_JAEINH010000012.1"/>
</dbReference>
<protein>
    <submittedName>
        <fullName evidence="1">Uncharacterized protein</fullName>
    </submittedName>
</protein>
<name>A0A934IDD6_9MICO</name>
<evidence type="ECO:0000313" key="2">
    <source>
        <dbReference type="Proteomes" id="UP000602087"/>
    </source>
</evidence>
<dbReference type="EMBL" id="JAEINH010000012">
    <property type="protein sequence ID" value="MBI9115928.1"/>
    <property type="molecule type" value="Genomic_DNA"/>
</dbReference>
<comment type="caution">
    <text evidence="1">The sequence shown here is derived from an EMBL/GenBank/DDBJ whole genome shotgun (WGS) entry which is preliminary data.</text>
</comment>
<dbReference type="AlphaFoldDB" id="A0A934IDD6"/>
<sequence>MGLFGVLGVRSTTASASGGGYELSVEHASLARTGLDVPWSVRVDRPDGFDEDITLAVTSEYFEMYETQGLDPAPAEETADGTWRYWTFSPPPGTTFTVDFDAYVQPAAQTGRSGTVAVLVDGEQVVSVDFATRLLP</sequence>
<organism evidence="1 2">
    <name type="scientific">Sanguibacter suaedae</name>
    <dbReference type="NCBI Taxonomy" id="2795737"/>
    <lineage>
        <taxon>Bacteria</taxon>
        <taxon>Bacillati</taxon>
        <taxon>Actinomycetota</taxon>
        <taxon>Actinomycetes</taxon>
        <taxon>Micrococcales</taxon>
        <taxon>Sanguibacteraceae</taxon>
        <taxon>Sanguibacter</taxon>
    </lineage>
</organism>
<gene>
    <name evidence="1" type="ORF">JAV76_12975</name>
</gene>